<dbReference type="InterPro" id="IPR002053">
    <property type="entry name" value="Glyco_hydro_25"/>
</dbReference>
<dbReference type="GO" id="GO:0003796">
    <property type="term" value="F:lysozyme activity"/>
    <property type="evidence" value="ECO:0007669"/>
    <property type="project" value="InterPro"/>
</dbReference>
<dbReference type="GO" id="GO:0009253">
    <property type="term" value="P:peptidoglycan catabolic process"/>
    <property type="evidence" value="ECO:0007669"/>
    <property type="project" value="InterPro"/>
</dbReference>
<dbReference type="Gene3D" id="3.20.20.80">
    <property type="entry name" value="Glycosidases"/>
    <property type="match status" value="1"/>
</dbReference>
<dbReference type="InterPro" id="IPR017853">
    <property type="entry name" value="GH"/>
</dbReference>
<dbReference type="EMBL" id="LAZR01003120">
    <property type="protein sequence ID" value="KKN21772.1"/>
    <property type="molecule type" value="Genomic_DNA"/>
</dbReference>
<protein>
    <submittedName>
        <fullName evidence="2">Uncharacterized protein</fullName>
    </submittedName>
</protein>
<name>A0A0F9PB97_9ZZZZ</name>
<comment type="similarity">
    <text evidence="1">Belongs to the glycosyl hydrolase 25 family.</text>
</comment>
<gene>
    <name evidence="2" type="ORF">LCGC14_0921980</name>
</gene>
<reference evidence="2" key="1">
    <citation type="journal article" date="2015" name="Nature">
        <title>Complex archaea that bridge the gap between prokaryotes and eukaryotes.</title>
        <authorList>
            <person name="Spang A."/>
            <person name="Saw J.H."/>
            <person name="Jorgensen S.L."/>
            <person name="Zaremba-Niedzwiedzka K."/>
            <person name="Martijn J."/>
            <person name="Lind A.E."/>
            <person name="van Eijk R."/>
            <person name="Schleper C."/>
            <person name="Guy L."/>
            <person name="Ettema T.J."/>
        </authorList>
    </citation>
    <scope>NUCLEOTIDE SEQUENCE</scope>
</reference>
<evidence type="ECO:0000256" key="1">
    <source>
        <dbReference type="ARBA" id="ARBA00010646"/>
    </source>
</evidence>
<accession>A0A0F9PB97</accession>
<dbReference type="AlphaFoldDB" id="A0A0F9PB97"/>
<comment type="caution">
    <text evidence="2">The sequence shown here is derived from an EMBL/GenBank/DDBJ whole genome shotgun (WGS) entry which is preliminary data.</text>
</comment>
<dbReference type="Pfam" id="PF01183">
    <property type="entry name" value="Glyco_hydro_25"/>
    <property type="match status" value="1"/>
</dbReference>
<evidence type="ECO:0000313" key="2">
    <source>
        <dbReference type="EMBL" id="KKN21772.1"/>
    </source>
</evidence>
<proteinExistence type="inferred from homology"/>
<dbReference type="GO" id="GO:0016998">
    <property type="term" value="P:cell wall macromolecule catabolic process"/>
    <property type="evidence" value="ECO:0007669"/>
    <property type="project" value="InterPro"/>
</dbReference>
<dbReference type="SUPFAM" id="SSF51445">
    <property type="entry name" value="(Trans)glycosidases"/>
    <property type="match status" value="1"/>
</dbReference>
<organism evidence="2">
    <name type="scientific">marine sediment metagenome</name>
    <dbReference type="NCBI Taxonomy" id="412755"/>
    <lineage>
        <taxon>unclassified sequences</taxon>
        <taxon>metagenomes</taxon>
        <taxon>ecological metagenomes</taxon>
    </lineage>
</organism>
<sequence length="234" mass="26743">MSHEFPGGITVFDSRYWSGVLPIEGQKYSGYIAKATQGEWTTPEFPIQYRAAELLYGDARGAYCFHRAAQDPVASARHYHQAVLSVGGYGKLPPILDLEDTRAPGNLKTVDHMWVQLQEMEQLAGEEVLCYSAQWIWARWALYVQSRHGFYDRMLWEADPEPDTREPGDWTKDKLALIQTKLDFNPGGFNADIDESSVNPNWWAERMGDEEELITVEFPTDTYNALKELLCDRA</sequence>